<dbReference type="OrthoDB" id="102964at2"/>
<reference evidence="2 3" key="1">
    <citation type="submission" date="2015-07" db="EMBL/GenBank/DDBJ databases">
        <title>Whole genome sequencing of Bosea vaviloviae isolated from cave pool.</title>
        <authorList>
            <person name="Tan N.E.H."/>
            <person name="Lee Y.P."/>
            <person name="Gan H.M."/>
            <person name="Barton H."/>
            <person name="Savka M.A."/>
        </authorList>
    </citation>
    <scope>NUCLEOTIDE SEQUENCE [LARGE SCALE GENOMIC DNA]</scope>
    <source>
        <strain evidence="2 3">SD260</strain>
    </source>
</reference>
<organism evidence="2 3">
    <name type="scientific">Bosea vaviloviae</name>
    <dbReference type="NCBI Taxonomy" id="1526658"/>
    <lineage>
        <taxon>Bacteria</taxon>
        <taxon>Pseudomonadati</taxon>
        <taxon>Pseudomonadota</taxon>
        <taxon>Alphaproteobacteria</taxon>
        <taxon>Hyphomicrobiales</taxon>
        <taxon>Boseaceae</taxon>
        <taxon>Bosea</taxon>
    </lineage>
</organism>
<proteinExistence type="predicted"/>
<dbReference type="Pfam" id="PF06823">
    <property type="entry name" value="DUF1236"/>
    <property type="match status" value="1"/>
</dbReference>
<keyword evidence="3" id="KW-1185">Reference proteome</keyword>
<gene>
    <name evidence="2" type="ORF">AE618_03505</name>
</gene>
<protein>
    <recommendedName>
        <fullName evidence="4">Glycine zipper domain-containing protein</fullName>
    </recommendedName>
</protein>
<sequence length="146" mass="14704">MIKKLALVAAIIAIPATAFAQTQVQQQPSGGATGGAVSGATSGAIGGAIVGGPIGAAVGGVGGAVVGAIIGDAASPKFRTYVVEQSVPSYTYQQPVAVGTVLPEEGVVYREVPAEYGAPAGYRYTVVNERPVLVEPRTRRVVQIIN</sequence>
<dbReference type="RefSeq" id="WP_054207659.1">
    <property type="nucleotide sequence ID" value="NZ_LGSZ01000019.1"/>
</dbReference>
<name>A0A0N0MDJ0_9HYPH</name>
<evidence type="ECO:0008006" key="4">
    <source>
        <dbReference type="Google" id="ProtNLM"/>
    </source>
</evidence>
<dbReference type="PATRIC" id="fig|1526658.3.peg.1310"/>
<dbReference type="Proteomes" id="UP000037822">
    <property type="component" value="Unassembled WGS sequence"/>
</dbReference>
<evidence type="ECO:0000256" key="1">
    <source>
        <dbReference type="SAM" id="SignalP"/>
    </source>
</evidence>
<keyword evidence="1" id="KW-0732">Signal</keyword>
<accession>A0A0N0MDJ0</accession>
<feature type="signal peptide" evidence="1">
    <location>
        <begin position="1"/>
        <end position="20"/>
    </location>
</feature>
<dbReference type="EMBL" id="LGSZ01000019">
    <property type="protein sequence ID" value="KPH82548.1"/>
    <property type="molecule type" value="Genomic_DNA"/>
</dbReference>
<feature type="chain" id="PRO_5005855337" description="Glycine zipper domain-containing protein" evidence="1">
    <location>
        <begin position="21"/>
        <end position="146"/>
    </location>
</feature>
<dbReference type="AlphaFoldDB" id="A0A0N0MDJ0"/>
<evidence type="ECO:0000313" key="2">
    <source>
        <dbReference type="EMBL" id="KPH82548.1"/>
    </source>
</evidence>
<comment type="caution">
    <text evidence="2">The sequence shown here is derived from an EMBL/GenBank/DDBJ whole genome shotgun (WGS) entry which is preliminary data.</text>
</comment>
<dbReference type="InterPro" id="IPR009642">
    <property type="entry name" value="DUF1236"/>
</dbReference>
<evidence type="ECO:0000313" key="3">
    <source>
        <dbReference type="Proteomes" id="UP000037822"/>
    </source>
</evidence>